<protein>
    <submittedName>
        <fullName evidence="12">Vesicular acetylcholine transporter</fullName>
    </submittedName>
</protein>
<comment type="similarity">
    <text evidence="2">Belongs to the major facilitator superfamily. Vesicular transporter family.</text>
</comment>
<evidence type="ECO:0000256" key="5">
    <source>
        <dbReference type="ARBA" id="ARBA00022775"/>
    </source>
</evidence>
<keyword evidence="3" id="KW-0813">Transport</keyword>
<dbReference type="Gene3D" id="1.20.1250.20">
    <property type="entry name" value="MFS general substrate transporter like domains"/>
    <property type="match status" value="1"/>
</dbReference>
<feature type="transmembrane region" description="Helical" evidence="10">
    <location>
        <begin position="414"/>
        <end position="438"/>
    </location>
</feature>
<feature type="transmembrane region" description="Helical" evidence="10">
    <location>
        <begin position="352"/>
        <end position="377"/>
    </location>
</feature>
<evidence type="ECO:0000259" key="11">
    <source>
        <dbReference type="PROSITE" id="PS50850"/>
    </source>
</evidence>
<feature type="compositionally biased region" description="Polar residues" evidence="9">
    <location>
        <begin position="559"/>
        <end position="590"/>
    </location>
</feature>
<sequence>MTTIPIINMEFGELKEIVWAKLQEPKSQRKLILVIVSIALLLDNMLYMVIVPIIPDYLRYIGAYVDEPLPENMTLVPGQVIHRSHHGQDSATGVLFASKAIVQLMVNPFSGALIDKIGYDMPMMIGLTIMFLSTAVFACGRSYGLLFFARSLQGVGSAFADTSGLAMIADRFTEENERSKALGIALAFISFGCLVAPPFGGALYQFAGKEVPFLILAFVSLADGFMLLLVMKPIKQQMKEASEEKPPTIPIWRLFIDPYIAVCSGALMMSNVALAFLEPTISLWMEDNLTTDNWKIGMIWLPAFFPHVFGVIITVKMAKRYPQHQWLMAALGLALEGLCCFIIPFSSSYKMLMIPICGICFGIALIDTALLPTLGYLVDVRYVSVYGSIYAIADISYSVAYAIGPIIAGGVVEAIGFTALNFGIAFSNLLYAPMLIYLKHIYDFKPFENEANILMSDPPNKEYQTYTMQDQKPVNGEFKNHLEYSRYQEDGSAVQETNVDADNQAGFANQYQGYQTTNPYNQQAGYQQQPYDERQEYQGQGYQEQGYQTQNYSGQDAYNADQQNYQRPQSTGPQHRQLPQQPGATGSESNPFRRPEAQPQTEGSAIKNPFRQGMGF</sequence>
<evidence type="ECO:0000256" key="8">
    <source>
        <dbReference type="ARBA" id="ARBA00023180"/>
    </source>
</evidence>
<dbReference type="EMBL" id="PP239114">
    <property type="protein sequence ID" value="WXH59948.1"/>
    <property type="molecule type" value="mRNA"/>
</dbReference>
<dbReference type="PANTHER" id="PTHR23506">
    <property type="entry name" value="GH10249P"/>
    <property type="match status" value="1"/>
</dbReference>
<dbReference type="NCBIfam" id="TIGR00880">
    <property type="entry name" value="2_A_01_02"/>
    <property type="match status" value="1"/>
</dbReference>
<dbReference type="InterPro" id="IPR036259">
    <property type="entry name" value="MFS_trans_sf"/>
</dbReference>
<evidence type="ECO:0000313" key="12">
    <source>
        <dbReference type="EMBL" id="WXH59948.1"/>
    </source>
</evidence>
<reference evidence="12" key="2">
    <citation type="submission" date="2024-01" db="EMBL/GenBank/DDBJ databases">
        <authorList>
            <person name="Huang X."/>
        </authorList>
    </citation>
    <scope>NUCLEOTIDE SEQUENCE</scope>
</reference>
<evidence type="ECO:0000256" key="7">
    <source>
        <dbReference type="ARBA" id="ARBA00023136"/>
    </source>
</evidence>
<reference evidence="12" key="1">
    <citation type="journal article" date="2024" name="Pestic. Biochem. Physiol.">
        <title>De novo transcriptome analysis of Protohermes xanthodes Navas (Megaloptera: Corydalidae) reveling the effects of sublethal chlorpyrifos on the expression of cholinergic neuronal genes.</title>
        <authorList>
            <person name="Yang J."/>
            <person name="Wen X."/>
            <person name="Zou J."/>
            <person name="Huang X."/>
            <person name="Wu T."/>
            <person name="Huang X."/>
        </authorList>
    </citation>
    <scope>NUCLEOTIDE SEQUENCE</scope>
</reference>
<dbReference type="GO" id="GO:0030121">
    <property type="term" value="C:AP-1 adaptor complex"/>
    <property type="evidence" value="ECO:0007669"/>
    <property type="project" value="TreeGrafter"/>
</dbReference>
<dbReference type="InterPro" id="IPR001958">
    <property type="entry name" value="Tet-R_TetA/multi-R_MdtG-like"/>
</dbReference>
<dbReference type="FunFam" id="1.20.1250.20:FF:000109">
    <property type="entry name" value="Putative vesicular acetylcholine transporter"/>
    <property type="match status" value="1"/>
</dbReference>
<proteinExistence type="evidence at transcript level"/>
<dbReference type="GO" id="GO:0030122">
    <property type="term" value="C:AP-2 adaptor complex"/>
    <property type="evidence" value="ECO:0007669"/>
    <property type="project" value="TreeGrafter"/>
</dbReference>
<dbReference type="Pfam" id="PF07690">
    <property type="entry name" value="MFS_1"/>
    <property type="match status" value="1"/>
</dbReference>
<dbReference type="InterPro" id="IPR020846">
    <property type="entry name" value="MFS_dom"/>
</dbReference>
<name>A0AAU6PCG3_9NEOP</name>
<feature type="transmembrane region" description="Helical" evidence="10">
    <location>
        <begin position="31"/>
        <end position="54"/>
    </location>
</feature>
<dbReference type="GO" id="GO:0042910">
    <property type="term" value="F:xenobiotic transmembrane transporter activity"/>
    <property type="evidence" value="ECO:0007669"/>
    <property type="project" value="InterPro"/>
</dbReference>
<feature type="transmembrane region" description="Helical" evidence="10">
    <location>
        <begin position="327"/>
        <end position="346"/>
    </location>
</feature>
<feature type="transmembrane region" description="Helical" evidence="10">
    <location>
        <begin position="389"/>
        <end position="408"/>
    </location>
</feature>
<evidence type="ECO:0000256" key="4">
    <source>
        <dbReference type="ARBA" id="ARBA00022692"/>
    </source>
</evidence>
<dbReference type="InterPro" id="IPR011701">
    <property type="entry name" value="MFS"/>
</dbReference>
<dbReference type="SUPFAM" id="SSF103473">
    <property type="entry name" value="MFS general substrate transporter"/>
    <property type="match status" value="1"/>
</dbReference>
<evidence type="ECO:0000256" key="2">
    <source>
        <dbReference type="ARBA" id="ARBA00006829"/>
    </source>
</evidence>
<keyword evidence="6 10" id="KW-1133">Transmembrane helix</keyword>
<dbReference type="InterPro" id="IPR050930">
    <property type="entry name" value="MFS_Vesicular_Transporter"/>
</dbReference>
<dbReference type="GO" id="GO:0007268">
    <property type="term" value="P:chemical synaptic transmission"/>
    <property type="evidence" value="ECO:0007669"/>
    <property type="project" value="TreeGrafter"/>
</dbReference>
<feature type="transmembrane region" description="Helical" evidence="10">
    <location>
        <begin position="181"/>
        <end position="199"/>
    </location>
</feature>
<feature type="transmembrane region" description="Helical" evidence="10">
    <location>
        <begin position="121"/>
        <end position="140"/>
    </location>
</feature>
<feature type="transmembrane region" description="Helical" evidence="10">
    <location>
        <begin position="251"/>
        <end position="277"/>
    </location>
</feature>
<keyword evidence="5" id="KW-0532">Neurotransmitter transport</keyword>
<accession>A0AAU6PCG3</accession>
<keyword evidence="7 10" id="KW-0472">Membrane</keyword>
<feature type="region of interest" description="Disordered" evidence="9">
    <location>
        <begin position="559"/>
        <end position="616"/>
    </location>
</feature>
<keyword evidence="4 10" id="KW-0812">Transmembrane</keyword>
<evidence type="ECO:0000256" key="1">
    <source>
        <dbReference type="ARBA" id="ARBA00004141"/>
    </source>
</evidence>
<organism evidence="12">
    <name type="scientific">Protohermes xanthodes</name>
    <dbReference type="NCBI Taxonomy" id="1452977"/>
    <lineage>
        <taxon>Eukaryota</taxon>
        <taxon>Metazoa</taxon>
        <taxon>Ecdysozoa</taxon>
        <taxon>Arthropoda</taxon>
        <taxon>Hexapoda</taxon>
        <taxon>Insecta</taxon>
        <taxon>Pterygota</taxon>
        <taxon>Neoptera</taxon>
        <taxon>Endopterygota</taxon>
        <taxon>Megaloptera</taxon>
        <taxon>Corydalidae</taxon>
        <taxon>Corydalinae</taxon>
        <taxon>Protohermes</taxon>
    </lineage>
</organism>
<comment type="subcellular location">
    <subcellularLocation>
        <location evidence="1">Membrane</location>
        <topology evidence="1">Multi-pass membrane protein</topology>
    </subcellularLocation>
</comment>
<dbReference type="PANTHER" id="PTHR23506:SF13">
    <property type="entry name" value="VESICULAR ACETYLCHOLINE TRANSPORTER"/>
    <property type="match status" value="1"/>
</dbReference>
<dbReference type="AlphaFoldDB" id="A0AAU6PCG3"/>
<evidence type="ECO:0000256" key="6">
    <source>
        <dbReference type="ARBA" id="ARBA00022989"/>
    </source>
</evidence>
<dbReference type="PROSITE" id="PS50850">
    <property type="entry name" value="MFS"/>
    <property type="match status" value="1"/>
</dbReference>
<feature type="transmembrane region" description="Helical" evidence="10">
    <location>
        <begin position="211"/>
        <end position="230"/>
    </location>
</feature>
<dbReference type="GO" id="GO:0005277">
    <property type="term" value="F:acetylcholine transmembrane transporter activity"/>
    <property type="evidence" value="ECO:0007669"/>
    <property type="project" value="TreeGrafter"/>
</dbReference>
<evidence type="ECO:0000256" key="3">
    <source>
        <dbReference type="ARBA" id="ARBA00022448"/>
    </source>
</evidence>
<dbReference type="GO" id="GO:0043195">
    <property type="term" value="C:terminal bouton"/>
    <property type="evidence" value="ECO:0007669"/>
    <property type="project" value="TreeGrafter"/>
</dbReference>
<dbReference type="CDD" id="cd17383">
    <property type="entry name" value="MFS_SLC18A3_VAChT"/>
    <property type="match status" value="1"/>
</dbReference>
<evidence type="ECO:0000256" key="9">
    <source>
        <dbReference type="SAM" id="MobiDB-lite"/>
    </source>
</evidence>
<keyword evidence="8" id="KW-0325">Glycoprotein</keyword>
<evidence type="ECO:0000256" key="10">
    <source>
        <dbReference type="SAM" id="Phobius"/>
    </source>
</evidence>
<feature type="domain" description="Major facilitator superfamily (MFS) profile" evidence="11">
    <location>
        <begin position="32"/>
        <end position="445"/>
    </location>
</feature>
<feature type="transmembrane region" description="Helical" evidence="10">
    <location>
        <begin position="297"/>
        <end position="315"/>
    </location>
</feature>